<keyword evidence="2" id="KW-0677">Repeat</keyword>
<evidence type="ECO:0000256" key="2">
    <source>
        <dbReference type="ARBA" id="ARBA00022737"/>
    </source>
</evidence>
<organism evidence="5 6">
    <name type="scientific">Cinchona calisaya</name>
    <dbReference type="NCBI Taxonomy" id="153742"/>
    <lineage>
        <taxon>Eukaryota</taxon>
        <taxon>Viridiplantae</taxon>
        <taxon>Streptophyta</taxon>
        <taxon>Embryophyta</taxon>
        <taxon>Tracheophyta</taxon>
        <taxon>Spermatophyta</taxon>
        <taxon>Magnoliopsida</taxon>
        <taxon>eudicotyledons</taxon>
        <taxon>Gunneridae</taxon>
        <taxon>Pentapetalae</taxon>
        <taxon>asterids</taxon>
        <taxon>lamiids</taxon>
        <taxon>Gentianales</taxon>
        <taxon>Rubiaceae</taxon>
        <taxon>Cinchonoideae</taxon>
        <taxon>Cinchoneae</taxon>
        <taxon>Cinchona</taxon>
    </lineage>
</organism>
<proteinExistence type="predicted"/>
<comment type="caution">
    <text evidence="5">The sequence shown here is derived from an EMBL/GenBank/DDBJ whole genome shotgun (WGS) entry which is preliminary data.</text>
</comment>
<accession>A0ABD3AAZ8</accession>
<dbReference type="Proteomes" id="UP001630127">
    <property type="component" value="Unassembled WGS sequence"/>
</dbReference>
<evidence type="ECO:0000259" key="4">
    <source>
        <dbReference type="PROSITE" id="PS50222"/>
    </source>
</evidence>
<reference evidence="5 6" key="1">
    <citation type="submission" date="2024-11" db="EMBL/GenBank/DDBJ databases">
        <title>A near-complete genome assembly of Cinchona calisaya.</title>
        <authorList>
            <person name="Lian D.C."/>
            <person name="Zhao X.W."/>
            <person name="Wei L."/>
        </authorList>
    </citation>
    <scope>NUCLEOTIDE SEQUENCE [LARGE SCALE GENOMIC DNA]</scope>
    <source>
        <tissue evidence="5">Nenye</tissue>
    </source>
</reference>
<evidence type="ECO:0000256" key="3">
    <source>
        <dbReference type="ARBA" id="ARBA00022837"/>
    </source>
</evidence>
<dbReference type="PANTHER" id="PTHR10891">
    <property type="entry name" value="EF-HAND CALCIUM-BINDING DOMAIN CONTAINING PROTEIN"/>
    <property type="match status" value="1"/>
</dbReference>
<gene>
    <name evidence="5" type="ORF">ACH5RR_007716</name>
</gene>
<dbReference type="InterPro" id="IPR011992">
    <property type="entry name" value="EF-hand-dom_pair"/>
</dbReference>
<dbReference type="PROSITE" id="PS50222">
    <property type="entry name" value="EF_HAND_2"/>
    <property type="match status" value="1"/>
</dbReference>
<dbReference type="CDD" id="cd00051">
    <property type="entry name" value="EFh"/>
    <property type="match status" value="1"/>
</dbReference>
<dbReference type="SMART" id="SM00054">
    <property type="entry name" value="EFh"/>
    <property type="match status" value="2"/>
</dbReference>
<dbReference type="SUPFAM" id="SSF47473">
    <property type="entry name" value="EF-hand"/>
    <property type="match status" value="1"/>
</dbReference>
<evidence type="ECO:0000256" key="1">
    <source>
        <dbReference type="ARBA" id="ARBA00022723"/>
    </source>
</evidence>
<dbReference type="EMBL" id="JBJUIK010000004">
    <property type="protein sequence ID" value="KAL3528394.1"/>
    <property type="molecule type" value="Genomic_DNA"/>
</dbReference>
<protein>
    <recommendedName>
        <fullName evidence="4">EF-hand domain-containing protein</fullName>
    </recommendedName>
</protein>
<dbReference type="Gene3D" id="1.10.238.10">
    <property type="entry name" value="EF-hand"/>
    <property type="match status" value="1"/>
</dbReference>
<evidence type="ECO:0000313" key="5">
    <source>
        <dbReference type="EMBL" id="KAL3528394.1"/>
    </source>
</evidence>
<dbReference type="InterPro" id="IPR002048">
    <property type="entry name" value="EF_hand_dom"/>
</dbReference>
<dbReference type="InterPro" id="IPR039647">
    <property type="entry name" value="EF_hand_pair_protein_CML-like"/>
</dbReference>
<dbReference type="AlphaFoldDB" id="A0ABD3AAZ8"/>
<dbReference type="Pfam" id="PF13499">
    <property type="entry name" value="EF-hand_7"/>
    <property type="match status" value="1"/>
</dbReference>
<keyword evidence="3" id="KW-0106">Calcium</keyword>
<evidence type="ECO:0000313" key="6">
    <source>
        <dbReference type="Proteomes" id="UP001630127"/>
    </source>
</evidence>
<sequence>MEKIYSIPIIGFILQVIEAENPISFVLFTLLRKIINWIHTLQGKRKNVNGGVDSFLKPCINEAVFNKEKLIKGDVQIVMEKLGISWDSNGNELQERLLGLGEISTLFDEIEPSLEEVKEAFDIFDDNKDGYIDAKDLEKILCALGYVEISQLECQRMIMAFSTNGEKRIDFRNFVKITEDSFC</sequence>
<feature type="domain" description="EF-hand" evidence="4">
    <location>
        <begin position="112"/>
        <end position="147"/>
    </location>
</feature>
<dbReference type="GO" id="GO:0046872">
    <property type="term" value="F:metal ion binding"/>
    <property type="evidence" value="ECO:0007669"/>
    <property type="project" value="UniProtKB-KW"/>
</dbReference>
<name>A0ABD3AAZ8_9GENT</name>
<keyword evidence="6" id="KW-1185">Reference proteome</keyword>
<dbReference type="PROSITE" id="PS00018">
    <property type="entry name" value="EF_HAND_1"/>
    <property type="match status" value="1"/>
</dbReference>
<dbReference type="InterPro" id="IPR018247">
    <property type="entry name" value="EF_Hand_1_Ca_BS"/>
</dbReference>
<keyword evidence="1" id="KW-0479">Metal-binding</keyword>